<evidence type="ECO:0000313" key="1">
    <source>
        <dbReference type="EMBL" id="KAH7667338.1"/>
    </source>
</evidence>
<protein>
    <submittedName>
        <fullName evidence="1">Membrane protein</fullName>
    </submittedName>
</protein>
<dbReference type="EMBL" id="CM037022">
    <property type="protein sequence ID" value="KAH7667338.1"/>
    <property type="molecule type" value="Genomic_DNA"/>
</dbReference>
<dbReference type="Proteomes" id="UP000827976">
    <property type="component" value="Chromosome 12"/>
</dbReference>
<proteinExistence type="predicted"/>
<comment type="caution">
    <text evidence="1">The sequence shown here is derived from an EMBL/GenBank/DDBJ whole genome shotgun (WGS) entry which is preliminary data.</text>
</comment>
<organism evidence="1 2">
    <name type="scientific">Dioscorea alata</name>
    <name type="common">Purple yam</name>
    <dbReference type="NCBI Taxonomy" id="55571"/>
    <lineage>
        <taxon>Eukaryota</taxon>
        <taxon>Viridiplantae</taxon>
        <taxon>Streptophyta</taxon>
        <taxon>Embryophyta</taxon>
        <taxon>Tracheophyta</taxon>
        <taxon>Spermatophyta</taxon>
        <taxon>Magnoliopsida</taxon>
        <taxon>Liliopsida</taxon>
        <taxon>Dioscoreales</taxon>
        <taxon>Dioscoreaceae</taxon>
        <taxon>Dioscorea</taxon>
    </lineage>
</organism>
<accession>A0ACB7V252</accession>
<keyword evidence="2" id="KW-1185">Reference proteome</keyword>
<gene>
    <name evidence="1" type="ORF">IHE45_12G051900</name>
</gene>
<sequence length="412" mass="45062">MGLPLKAAPPVCPSNLHCSEWARVYLSYCLCGVKDGMSLTLGLISVISWGVAEVPQIVTSYREKSTEGLSIAFLMAWIVGDLFNVTGCLLEPSTLPTQFYMALLYTATTAILTAQTIYYGHIYPRLKESRRHQFHKKQEEQSEVAKEKLLGSSTSSVAIVQDSDSGSTEDQPRAPSSPIPVSVPLHHFGSAGRDLYYKSARSLSSSPIPTAGSWIAHSRLSPRTPPLFHSQHSTIEPLIGRFAPTQSTPPVNTKSVLCAVSSVLLLLGSLNFRNPVDNSYAHTHGMVVFVSRRLLQEKAIQLAIVQEGANNGIGTILGWAMAAIYMGGRLPQICLNIRRGNVEGLSPFMFGFALIGNATYVGSILVNSLEWHKIKPNLPWLVDAGGCVLLDTFILVQFAYFHYRRPKDSDGE</sequence>
<reference evidence="2" key="1">
    <citation type="journal article" date="2022" name="Nat. Commun.">
        <title>Chromosome evolution and the genetic basis of agronomically important traits in greater yam.</title>
        <authorList>
            <person name="Bredeson J.V."/>
            <person name="Lyons J.B."/>
            <person name="Oniyinde I.O."/>
            <person name="Okereke N.R."/>
            <person name="Kolade O."/>
            <person name="Nnabue I."/>
            <person name="Nwadili C.O."/>
            <person name="Hribova E."/>
            <person name="Parker M."/>
            <person name="Nwogha J."/>
            <person name="Shu S."/>
            <person name="Carlson J."/>
            <person name="Kariba R."/>
            <person name="Muthemba S."/>
            <person name="Knop K."/>
            <person name="Barton G.J."/>
            <person name="Sherwood A.V."/>
            <person name="Lopez-Montes A."/>
            <person name="Asiedu R."/>
            <person name="Jamnadass R."/>
            <person name="Muchugi A."/>
            <person name="Goodstein D."/>
            <person name="Egesi C.N."/>
            <person name="Featherston J."/>
            <person name="Asfaw A."/>
            <person name="Simpson G.G."/>
            <person name="Dolezel J."/>
            <person name="Hendre P.S."/>
            <person name="Van Deynze A."/>
            <person name="Kumar P.L."/>
            <person name="Obidiegwu J.E."/>
            <person name="Bhattacharjee R."/>
            <person name="Rokhsar D.S."/>
        </authorList>
    </citation>
    <scope>NUCLEOTIDE SEQUENCE [LARGE SCALE GENOMIC DNA]</scope>
    <source>
        <strain evidence="2">cv. TDa95/00328</strain>
    </source>
</reference>
<name>A0ACB7V252_DIOAL</name>
<evidence type="ECO:0000313" key="2">
    <source>
        <dbReference type="Proteomes" id="UP000827976"/>
    </source>
</evidence>